<dbReference type="Pfam" id="PF05697">
    <property type="entry name" value="Trigger_N"/>
    <property type="match status" value="1"/>
</dbReference>
<dbReference type="GO" id="GO:0003755">
    <property type="term" value="F:peptidyl-prolyl cis-trans isomerase activity"/>
    <property type="evidence" value="ECO:0007669"/>
    <property type="project" value="UniProtKB-KW"/>
</dbReference>
<evidence type="ECO:0000313" key="11">
    <source>
        <dbReference type="EMBL" id="CBI07484.1"/>
    </source>
</evidence>
<feature type="compositionally biased region" description="Basic and acidic residues" evidence="7">
    <location>
        <begin position="22"/>
        <end position="44"/>
    </location>
</feature>
<keyword evidence="6" id="KW-0413">Isomerase</keyword>
<dbReference type="GO" id="GO:0043335">
    <property type="term" value="P:protein unfolding"/>
    <property type="evidence" value="ECO:0007669"/>
    <property type="project" value="TreeGrafter"/>
</dbReference>
<dbReference type="HAMAP" id="MF_00303">
    <property type="entry name" value="Trigger_factor_Tig"/>
    <property type="match status" value="1"/>
</dbReference>
<dbReference type="Pfam" id="PF00254">
    <property type="entry name" value="FKBP_C"/>
    <property type="match status" value="1"/>
</dbReference>
<dbReference type="InterPro" id="IPR005215">
    <property type="entry name" value="Trig_fac"/>
</dbReference>
<dbReference type="EC" id="5.2.1.8" evidence="3"/>
<dbReference type="PANTHER" id="PTHR30560">
    <property type="entry name" value="TRIGGER FACTOR CHAPERONE AND PEPTIDYL-PROLYL CIS/TRANS ISOMERASE"/>
    <property type="match status" value="1"/>
</dbReference>
<dbReference type="InterPro" id="IPR036611">
    <property type="entry name" value="Trigger_fac_ribosome-bd_sf"/>
</dbReference>
<dbReference type="GO" id="GO:0015031">
    <property type="term" value="P:protein transport"/>
    <property type="evidence" value="ECO:0007669"/>
    <property type="project" value="InterPro"/>
</dbReference>
<accession>E6QJR7</accession>
<protein>
    <recommendedName>
        <fullName evidence="3">peptidylprolyl isomerase</fullName>
        <ecNumber evidence="3">5.2.1.8</ecNumber>
    </recommendedName>
</protein>
<keyword evidence="4" id="KW-0697">Rotamase</keyword>
<dbReference type="Gene3D" id="3.30.70.1050">
    <property type="entry name" value="Trigger factor ribosome-binding domain"/>
    <property type="match status" value="1"/>
</dbReference>
<dbReference type="Gene3D" id="1.10.3120.10">
    <property type="entry name" value="Trigger factor, C-terminal domain"/>
    <property type="match status" value="1"/>
</dbReference>
<dbReference type="InterPro" id="IPR001179">
    <property type="entry name" value="PPIase_FKBP_dom"/>
</dbReference>
<evidence type="ECO:0000259" key="9">
    <source>
        <dbReference type="Pfam" id="PF05697"/>
    </source>
</evidence>
<dbReference type="NCBIfam" id="TIGR00115">
    <property type="entry name" value="tig"/>
    <property type="match status" value="1"/>
</dbReference>
<evidence type="ECO:0000259" key="8">
    <source>
        <dbReference type="Pfam" id="PF00254"/>
    </source>
</evidence>
<dbReference type="GO" id="GO:0051083">
    <property type="term" value="P:'de novo' cotranslational protein folding"/>
    <property type="evidence" value="ECO:0007669"/>
    <property type="project" value="TreeGrafter"/>
</dbReference>
<feature type="domain" description="Trigger factor C-terminal" evidence="10">
    <location>
        <begin position="308"/>
        <end position="461"/>
    </location>
</feature>
<keyword evidence="5" id="KW-0143">Chaperone</keyword>
<dbReference type="Gene3D" id="3.10.50.40">
    <property type="match status" value="1"/>
</dbReference>
<dbReference type="EMBL" id="CABQ01000091">
    <property type="protein sequence ID" value="CBI07484.1"/>
    <property type="molecule type" value="Genomic_DNA"/>
</dbReference>
<dbReference type="PIRSF" id="PIRSF003095">
    <property type="entry name" value="Trigger_factor"/>
    <property type="match status" value="1"/>
</dbReference>
<dbReference type="GO" id="GO:0043022">
    <property type="term" value="F:ribosome binding"/>
    <property type="evidence" value="ECO:0007669"/>
    <property type="project" value="TreeGrafter"/>
</dbReference>
<evidence type="ECO:0000256" key="5">
    <source>
        <dbReference type="ARBA" id="ARBA00023186"/>
    </source>
</evidence>
<dbReference type="Pfam" id="PF05698">
    <property type="entry name" value="Trigger_C"/>
    <property type="match status" value="1"/>
</dbReference>
<evidence type="ECO:0000256" key="1">
    <source>
        <dbReference type="ARBA" id="ARBA00000971"/>
    </source>
</evidence>
<gene>
    <name evidence="11" type="primary">tig</name>
    <name evidence="11" type="ORF">CARN6_0820</name>
</gene>
<dbReference type="SUPFAM" id="SSF102735">
    <property type="entry name" value="Trigger factor ribosome-binding domain"/>
    <property type="match status" value="1"/>
</dbReference>
<dbReference type="InterPro" id="IPR027304">
    <property type="entry name" value="Trigger_fact/SurA_dom_sf"/>
</dbReference>
<dbReference type="InterPro" id="IPR046357">
    <property type="entry name" value="PPIase_dom_sf"/>
</dbReference>
<evidence type="ECO:0000256" key="7">
    <source>
        <dbReference type="SAM" id="MobiDB-lite"/>
    </source>
</evidence>
<evidence type="ECO:0000259" key="10">
    <source>
        <dbReference type="Pfam" id="PF05698"/>
    </source>
</evidence>
<feature type="region of interest" description="Disordered" evidence="7">
    <location>
        <begin position="1"/>
        <end position="46"/>
    </location>
</feature>
<reference evidence="11" key="1">
    <citation type="submission" date="2009-10" db="EMBL/GenBank/DDBJ databases">
        <title>Diversity of trophic interactions inside an arsenic-rich microbial ecosystem.</title>
        <authorList>
            <person name="Bertin P.N."/>
            <person name="Heinrich-Salmeron A."/>
            <person name="Pelletier E."/>
            <person name="Goulhen-Chollet F."/>
            <person name="Arsene-Ploetze F."/>
            <person name="Gallien S."/>
            <person name="Calteau A."/>
            <person name="Vallenet D."/>
            <person name="Casiot C."/>
            <person name="Chane-Woon-Ming B."/>
            <person name="Giloteaux L."/>
            <person name="Barakat M."/>
            <person name="Bonnefoy V."/>
            <person name="Bruneel O."/>
            <person name="Chandler M."/>
            <person name="Cleiss J."/>
            <person name="Duran R."/>
            <person name="Elbaz-Poulichet F."/>
            <person name="Fonknechten N."/>
            <person name="Lauga B."/>
            <person name="Mornico D."/>
            <person name="Ortet P."/>
            <person name="Schaeffer C."/>
            <person name="Siguier P."/>
            <person name="Alexander Thil Smith A."/>
            <person name="Van Dorsselaer A."/>
            <person name="Weissenbach J."/>
            <person name="Medigue C."/>
            <person name="Le Paslier D."/>
        </authorList>
    </citation>
    <scope>NUCLEOTIDE SEQUENCE</scope>
</reference>
<dbReference type="GO" id="GO:0044183">
    <property type="term" value="F:protein folding chaperone"/>
    <property type="evidence" value="ECO:0007669"/>
    <property type="project" value="TreeGrafter"/>
</dbReference>
<evidence type="ECO:0000256" key="3">
    <source>
        <dbReference type="ARBA" id="ARBA00013194"/>
    </source>
</evidence>
<dbReference type="InterPro" id="IPR037041">
    <property type="entry name" value="Trigger_fac_C_sf"/>
</dbReference>
<dbReference type="InterPro" id="IPR008880">
    <property type="entry name" value="Trigger_fac_C"/>
</dbReference>
<name>E6QJR7_9ZZZZ</name>
<comment type="caution">
    <text evidence="11">The sequence shown here is derived from an EMBL/GenBank/DDBJ whole genome shotgun (WGS) entry which is preliminary data.</text>
</comment>
<dbReference type="SUPFAM" id="SSF109998">
    <property type="entry name" value="Triger factor/SurA peptide-binding domain-like"/>
    <property type="match status" value="1"/>
</dbReference>
<evidence type="ECO:0000256" key="2">
    <source>
        <dbReference type="ARBA" id="ARBA00005464"/>
    </source>
</evidence>
<organism evidence="11">
    <name type="scientific">mine drainage metagenome</name>
    <dbReference type="NCBI Taxonomy" id="410659"/>
    <lineage>
        <taxon>unclassified sequences</taxon>
        <taxon>metagenomes</taxon>
        <taxon>ecological metagenomes</taxon>
    </lineage>
</organism>
<dbReference type="AlphaFoldDB" id="E6QJR7"/>
<evidence type="ECO:0000256" key="6">
    <source>
        <dbReference type="ARBA" id="ARBA00023235"/>
    </source>
</evidence>
<sequence length="470" mass="52944">MSSAETIETAPHIEAETTGSDEQLHNHDDQDHASHDHFGHDHSHAPVLNPECVREVAIEAPAEEVDKAFARVLREYRKYAKIPGFRAGKVPESVVRRRFAEQIRKEVVESLLPERFRATIQGAGLTPVSQPQLTRLTLEEGKALEGTAVFEVVPQFSLDGYQDVTVPRPVVEATEEEFQQELKQLRESRATVETVEEDRALVDGDWAQISYQGQAQSEEDESAAPLTGEDSLIEIGGSETLPAFTEALRGAKVGQEIQAEVVYPADYQEARLAGKTVAYTIVVKALKKRILPELNDEFATELGDYENLAALETRIREYLQTTKQRESEQQTREALFHALAERFAFPLPESLVQQQVDARLERGLRALASQGMNPDMMRKLDFGRLRSAQRDSALQEVKTSLILDRIAELEGIEVSEEEFERELYMASLQSREPLETLRARLTQDGGLARIREQIKREKTASILYQRMPVA</sequence>
<dbReference type="PANTHER" id="PTHR30560:SF3">
    <property type="entry name" value="TRIGGER FACTOR-LIKE PROTEIN TIG, CHLOROPLASTIC"/>
    <property type="match status" value="1"/>
</dbReference>
<comment type="similarity">
    <text evidence="2">Belongs to the FKBP-type PPIase family. Tig subfamily.</text>
</comment>
<dbReference type="InterPro" id="IPR008881">
    <property type="entry name" value="Trigger_fac_ribosome-bd_bac"/>
</dbReference>
<comment type="catalytic activity">
    <reaction evidence="1">
        <text>[protein]-peptidylproline (omega=180) = [protein]-peptidylproline (omega=0)</text>
        <dbReference type="Rhea" id="RHEA:16237"/>
        <dbReference type="Rhea" id="RHEA-COMP:10747"/>
        <dbReference type="Rhea" id="RHEA-COMP:10748"/>
        <dbReference type="ChEBI" id="CHEBI:83833"/>
        <dbReference type="ChEBI" id="CHEBI:83834"/>
        <dbReference type="EC" id="5.2.1.8"/>
    </reaction>
</comment>
<feature type="domain" description="PPIase FKBP-type" evidence="8">
    <location>
        <begin position="199"/>
        <end position="281"/>
    </location>
</feature>
<proteinExistence type="inferred from homology"/>
<feature type="domain" description="Trigger factor ribosome-binding bacterial" evidence="9">
    <location>
        <begin position="51"/>
        <end position="185"/>
    </location>
</feature>
<evidence type="ECO:0000256" key="4">
    <source>
        <dbReference type="ARBA" id="ARBA00023110"/>
    </source>
</evidence>
<dbReference type="SUPFAM" id="SSF54534">
    <property type="entry name" value="FKBP-like"/>
    <property type="match status" value="1"/>
</dbReference>